<gene>
    <name evidence="5" type="ORF">KUF71_022146</name>
</gene>
<dbReference type="Proteomes" id="UP001219518">
    <property type="component" value="Unassembled WGS sequence"/>
</dbReference>
<dbReference type="PROSITE" id="PS01180">
    <property type="entry name" value="CUB"/>
    <property type="match status" value="3"/>
</dbReference>
<reference evidence="5" key="1">
    <citation type="submission" date="2021-07" db="EMBL/GenBank/DDBJ databases">
        <authorList>
            <person name="Catto M.A."/>
            <person name="Jacobson A."/>
            <person name="Kennedy G."/>
            <person name="Labadie P."/>
            <person name="Hunt B.G."/>
            <person name="Srinivasan R."/>
        </authorList>
    </citation>
    <scope>NUCLEOTIDE SEQUENCE</scope>
    <source>
        <strain evidence="5">PL_HMW_Pooled</strain>
        <tissue evidence="5">Head</tissue>
    </source>
</reference>
<accession>A0AAE1LAK1</accession>
<feature type="compositionally biased region" description="Acidic residues" evidence="3">
    <location>
        <begin position="793"/>
        <end position="806"/>
    </location>
</feature>
<reference evidence="5" key="2">
    <citation type="journal article" date="2023" name="BMC Genomics">
        <title>Pest status, molecular evolution, and epigenetic factors derived from the genome assembly of Frankliniella fusca, a thysanopteran phytovirus vector.</title>
        <authorList>
            <person name="Catto M.A."/>
            <person name="Labadie P.E."/>
            <person name="Jacobson A.L."/>
            <person name="Kennedy G.G."/>
            <person name="Srinivasan R."/>
            <person name="Hunt B.G."/>
        </authorList>
    </citation>
    <scope>NUCLEOTIDE SEQUENCE</scope>
    <source>
        <strain evidence="5">PL_HMW_Pooled</strain>
    </source>
</reference>
<proteinExistence type="predicted"/>
<dbReference type="SUPFAM" id="SSF49854">
    <property type="entry name" value="Spermadhesin, CUB domain"/>
    <property type="match status" value="3"/>
</dbReference>
<keyword evidence="1" id="KW-1015">Disulfide bond</keyword>
<evidence type="ECO:0000256" key="2">
    <source>
        <dbReference type="PROSITE-ProRule" id="PRU00059"/>
    </source>
</evidence>
<dbReference type="Gene3D" id="2.60.120.290">
    <property type="entry name" value="Spermadhesin, CUB domain"/>
    <property type="match status" value="3"/>
</dbReference>
<dbReference type="GO" id="GO:0005886">
    <property type="term" value="C:plasma membrane"/>
    <property type="evidence" value="ECO:0007669"/>
    <property type="project" value="TreeGrafter"/>
</dbReference>
<feature type="compositionally biased region" description="Low complexity" evidence="3">
    <location>
        <begin position="770"/>
        <end position="788"/>
    </location>
</feature>
<dbReference type="PANTHER" id="PTHR47537:SF1">
    <property type="entry name" value="CUB DOMAIN-CONTAINING PROTEIN"/>
    <property type="match status" value="1"/>
</dbReference>
<feature type="compositionally biased region" description="Pro residues" evidence="3">
    <location>
        <begin position="807"/>
        <end position="819"/>
    </location>
</feature>
<protein>
    <submittedName>
        <fullName evidence="5">Dorsal-ventral patterning tolloid-like protein 1</fullName>
    </submittedName>
</protein>
<dbReference type="InterPro" id="IPR053207">
    <property type="entry name" value="Non-NMDA_GluR_Accessory"/>
</dbReference>
<dbReference type="CDD" id="cd00041">
    <property type="entry name" value="CUB"/>
    <property type="match status" value="2"/>
</dbReference>
<dbReference type="InterPro" id="IPR035914">
    <property type="entry name" value="Sperma_CUB_dom_sf"/>
</dbReference>
<dbReference type="InterPro" id="IPR000859">
    <property type="entry name" value="CUB_dom"/>
</dbReference>
<evidence type="ECO:0000256" key="1">
    <source>
        <dbReference type="ARBA" id="ARBA00023157"/>
    </source>
</evidence>
<feature type="domain" description="CUB" evidence="4">
    <location>
        <begin position="124"/>
        <end position="260"/>
    </location>
</feature>
<dbReference type="PANTHER" id="PTHR47537">
    <property type="entry name" value="CUBILIN"/>
    <property type="match status" value="1"/>
</dbReference>
<keyword evidence="6" id="KW-1185">Reference proteome</keyword>
<feature type="domain" description="CUB" evidence="4">
    <location>
        <begin position="274"/>
        <end position="403"/>
    </location>
</feature>
<feature type="domain" description="CUB" evidence="4">
    <location>
        <begin position="617"/>
        <end position="745"/>
    </location>
</feature>
<dbReference type="Pfam" id="PF00431">
    <property type="entry name" value="CUB"/>
    <property type="match status" value="2"/>
</dbReference>
<dbReference type="SMART" id="SM00042">
    <property type="entry name" value="CUB"/>
    <property type="match status" value="2"/>
</dbReference>
<evidence type="ECO:0000259" key="4">
    <source>
        <dbReference type="PROSITE" id="PS01180"/>
    </source>
</evidence>
<organism evidence="5 6">
    <name type="scientific">Frankliniella fusca</name>
    <dbReference type="NCBI Taxonomy" id="407009"/>
    <lineage>
        <taxon>Eukaryota</taxon>
        <taxon>Metazoa</taxon>
        <taxon>Ecdysozoa</taxon>
        <taxon>Arthropoda</taxon>
        <taxon>Hexapoda</taxon>
        <taxon>Insecta</taxon>
        <taxon>Pterygota</taxon>
        <taxon>Neoptera</taxon>
        <taxon>Paraneoptera</taxon>
        <taxon>Thysanoptera</taxon>
        <taxon>Terebrantia</taxon>
        <taxon>Thripoidea</taxon>
        <taxon>Thripidae</taxon>
        <taxon>Frankliniella</taxon>
    </lineage>
</organism>
<evidence type="ECO:0000313" key="5">
    <source>
        <dbReference type="EMBL" id="KAK3912558.1"/>
    </source>
</evidence>
<evidence type="ECO:0000313" key="6">
    <source>
        <dbReference type="Proteomes" id="UP001219518"/>
    </source>
</evidence>
<comment type="caution">
    <text evidence="5">The sequence shown here is derived from an EMBL/GenBank/DDBJ whole genome shotgun (WGS) entry which is preliminary data.</text>
</comment>
<dbReference type="EMBL" id="JAHWGI010000295">
    <property type="protein sequence ID" value="KAK3912558.1"/>
    <property type="molecule type" value="Genomic_DNA"/>
</dbReference>
<feature type="region of interest" description="Disordered" evidence="3">
    <location>
        <begin position="763"/>
        <end position="819"/>
    </location>
</feature>
<dbReference type="FunFam" id="2.60.120.290:FF:000055">
    <property type="entry name" value="Dorsal-ventral patterning protein tolloid"/>
    <property type="match status" value="1"/>
</dbReference>
<evidence type="ECO:0000256" key="3">
    <source>
        <dbReference type="SAM" id="MobiDB-lite"/>
    </source>
</evidence>
<comment type="caution">
    <text evidence="2">Lacks conserved residue(s) required for the propagation of feature annotation.</text>
</comment>
<name>A0AAE1LAK1_9NEOP</name>
<sequence length="1314" mass="144168">MKPAALELTVNFQRSALLEVYRKSPWYTACNGAFHDKIIDGNAKSDLSNRKEPGEFCGESEQPQTFISETSFVRLLFHTDNFTDQTYLSFDSRAEEAFEVYLRYGQHPELYPNRRGQVLPGTYCERVFRDCKLQTCYVQSPAYPGVYPRHLHCRYQLNTRLPFIKLYIENEEFNIDGHRCENIMTCPMRPISSGSQNCPYDYIRIYDGKNETAPVIGTFCGMGKFPYSIIGTGEDLFVEFVTSPAGPLLNTGFHFNVGNWPGHVDPAGERSGACDWKLTSRALSKSGDSEGIFLSVAHWYPPHTSCTYLIQGEPNQIVRLYFPSFRINRIESPIEPWQGDCGESLTLYDASWPDDSRIIKTFCDTFSRAMEKHDFVSTGNALFVRFESKTGSYSGSSLYYWAHYDFFNNTHFGEPVSGTTCDETFWSWRSRSGTLRSPLNTLIYKQGATTSAPERSSTAAGALVMAARAVAVQQAADPLLAAALPPKDVKCTYRFVTDKRLYARVILNIHSINFKSPPYSSATCGECWSDRVDKLLAWEPQPNATAPLEPPTNSSGGAVCLCKNNAYGGIGPLRMVSQGEELALQLIVDGAGATSSYFKHPGPLFEAQYQFIHGPLCGPTLHRASEEGDFLFPHLEALGYAEPPRDIHCIWELQVHRGRDLWLHFEKVKFPSLNCSDGKIEAYLPGRLQPFLTVCGENETALRTLPILSSKELNVSPEHEPSVTIHFTAATTPARTAFKIEWTQLHHLPRNSDGILMTSKLVEQRREPEQAQQAQQAQQQDQGGAAAPRPDPDQDDYDDDDDEEEPLPPSTPAPTPAPEPDSCGFLCPGDSGLCIAASLVCNGVVNCPNVTALESAAAGLDAADLPSLPPGAFGAGAGGDEDPDTCARPASAALSMAAFVCGVAAGAALALVCVGLACRACWACRSCKRDPLDDIDIGPDQPTMASGAAGAAMTLGAVLSASTARAVGDQAFLEQLYKELESPFVWGLLPSLGTHRSDSSRWDCHIRRLTDVLQVADSPWTRIVLHLNLSWLFFKRGDSRTSRIQLAEADAVLGTAQWSGPEAGLLLRGEEAARHALGAAWAHLVHVSTPLADMQPELLDITPVRRLAPAQRAALYGLQASCLYFLCVQGEKMGKKMVSAARKASGLQPEEGEWLLLMGKRPDAAAACLEGDAMTPHAAVYTATRHVYCGEWLAARVLLRRALDLWPSNVYVQAHVAYLYAGWVQDQLPAAPAAAHERLAERCSVEAVRLAPACVLVHAVRRMVRPEHNSPCLSRCSKVYGMGVDEMVAKMRGSCFVLEGIMCGFVSGHKEKRV</sequence>